<dbReference type="Pfam" id="PF03358">
    <property type="entry name" value="FMN_red"/>
    <property type="match status" value="1"/>
</dbReference>
<dbReference type="Proteomes" id="UP000468531">
    <property type="component" value="Unassembled WGS sequence"/>
</dbReference>
<evidence type="ECO:0000259" key="1">
    <source>
        <dbReference type="Pfam" id="PF03358"/>
    </source>
</evidence>
<dbReference type="InterPro" id="IPR029039">
    <property type="entry name" value="Flavoprotein-like_sf"/>
</dbReference>
<dbReference type="PANTHER" id="PTHR30543:SF21">
    <property type="entry name" value="NAD(P)H-DEPENDENT FMN REDUCTASE LOT6"/>
    <property type="match status" value="1"/>
</dbReference>
<evidence type="ECO:0000313" key="3">
    <source>
        <dbReference type="Proteomes" id="UP000468531"/>
    </source>
</evidence>
<keyword evidence="3" id="KW-1185">Reference proteome</keyword>
<sequence length="196" mass="21868">MTTQSTPRIGIVLGSTRKGRFGEKPAKWLSDLTDKRLDLDFELIDLRDYPLPFFDEQMSPIYAPPENPAAQRWAAKLATLDGFIVVTPEYNHGASAVLKNALDHAYKEFNRKPIGFVGYGGVGAARAIEHLRMVAVELQMAPVRSAVYLGMVEFLGIWQQGKSFDDFPHLEQSATAMLDDIAWWARALKSAREAQG</sequence>
<accession>A0A6P1BAL9</accession>
<reference evidence="2 3" key="1">
    <citation type="journal article" date="2020" name="Arch. Microbiol.">
        <title>Bradyrhizobium uaiense sp. nov., a new highly efficient cowpea symbiont.</title>
        <authorList>
            <person name="Cabral Michel D."/>
            <person name="Azarias Guimaraes A."/>
            <person name="Martins da Costa E."/>
            <person name="Soares de Carvalho T."/>
            <person name="Balsanelli E."/>
            <person name="Willems A."/>
            <person name="Maltempi de Souza E."/>
            <person name="de Souza Moreira F.M."/>
        </authorList>
    </citation>
    <scope>NUCLEOTIDE SEQUENCE [LARGE SCALE GENOMIC DNA]</scope>
    <source>
        <strain evidence="2 3">UFLA 03-164</strain>
    </source>
</reference>
<dbReference type="EMBL" id="VKHP01000005">
    <property type="protein sequence ID" value="NEU94681.1"/>
    <property type="molecule type" value="Genomic_DNA"/>
</dbReference>
<comment type="caution">
    <text evidence="2">The sequence shown here is derived from an EMBL/GenBank/DDBJ whole genome shotgun (WGS) entry which is preliminary data.</text>
</comment>
<gene>
    <name evidence="2" type="ORF">FNJ47_02260</name>
</gene>
<dbReference type="InterPro" id="IPR050712">
    <property type="entry name" value="NAD(P)H-dep_reductase"/>
</dbReference>
<dbReference type="Gene3D" id="3.40.50.360">
    <property type="match status" value="1"/>
</dbReference>
<dbReference type="GO" id="GO:0005829">
    <property type="term" value="C:cytosol"/>
    <property type="evidence" value="ECO:0007669"/>
    <property type="project" value="TreeGrafter"/>
</dbReference>
<dbReference type="AlphaFoldDB" id="A0A6P1BAL9"/>
<evidence type="ECO:0000313" key="2">
    <source>
        <dbReference type="EMBL" id="NEU94681.1"/>
    </source>
</evidence>
<dbReference type="PANTHER" id="PTHR30543">
    <property type="entry name" value="CHROMATE REDUCTASE"/>
    <property type="match status" value="1"/>
</dbReference>
<protein>
    <submittedName>
        <fullName evidence="2">NAD(P)H-dependent oxidoreductase</fullName>
    </submittedName>
</protein>
<feature type="domain" description="NADPH-dependent FMN reductase-like" evidence="1">
    <location>
        <begin position="7"/>
        <end position="150"/>
    </location>
</feature>
<proteinExistence type="predicted"/>
<organism evidence="2 3">
    <name type="scientific">Bradyrhizobium uaiense</name>
    <dbReference type="NCBI Taxonomy" id="2594946"/>
    <lineage>
        <taxon>Bacteria</taxon>
        <taxon>Pseudomonadati</taxon>
        <taxon>Pseudomonadota</taxon>
        <taxon>Alphaproteobacteria</taxon>
        <taxon>Hyphomicrobiales</taxon>
        <taxon>Nitrobacteraceae</taxon>
        <taxon>Bradyrhizobium</taxon>
    </lineage>
</organism>
<dbReference type="RefSeq" id="WP_163150338.1">
    <property type="nucleotide sequence ID" value="NZ_VKHP01000005.1"/>
</dbReference>
<dbReference type="SUPFAM" id="SSF52218">
    <property type="entry name" value="Flavoproteins"/>
    <property type="match status" value="1"/>
</dbReference>
<dbReference type="GO" id="GO:0010181">
    <property type="term" value="F:FMN binding"/>
    <property type="evidence" value="ECO:0007669"/>
    <property type="project" value="TreeGrafter"/>
</dbReference>
<name>A0A6P1BAL9_9BRAD</name>
<dbReference type="InterPro" id="IPR005025">
    <property type="entry name" value="FMN_Rdtase-like_dom"/>
</dbReference>
<dbReference type="GO" id="GO:0016491">
    <property type="term" value="F:oxidoreductase activity"/>
    <property type="evidence" value="ECO:0007669"/>
    <property type="project" value="InterPro"/>
</dbReference>